<evidence type="ECO:0000313" key="1">
    <source>
        <dbReference type="Proteomes" id="UP000887579"/>
    </source>
</evidence>
<reference evidence="2" key="1">
    <citation type="submission" date="2022-11" db="UniProtKB">
        <authorList>
            <consortium name="WormBaseParasite"/>
        </authorList>
    </citation>
    <scope>IDENTIFICATION</scope>
</reference>
<protein>
    <submittedName>
        <fullName evidence="2">Decapping nuclease</fullName>
    </submittedName>
</protein>
<name>A0AC34GNK6_9BILA</name>
<organism evidence="1 2">
    <name type="scientific">Panagrolaimus sp. ES5</name>
    <dbReference type="NCBI Taxonomy" id="591445"/>
    <lineage>
        <taxon>Eukaryota</taxon>
        <taxon>Metazoa</taxon>
        <taxon>Ecdysozoa</taxon>
        <taxon>Nematoda</taxon>
        <taxon>Chromadorea</taxon>
        <taxon>Rhabditida</taxon>
        <taxon>Tylenchina</taxon>
        <taxon>Panagrolaimomorpha</taxon>
        <taxon>Panagrolaimoidea</taxon>
        <taxon>Panagrolaimidae</taxon>
        <taxon>Panagrolaimus</taxon>
    </lineage>
</organism>
<sequence>MDFFGIKNDSSEADTEFVIQKELFKNTLKKNVLNKYVNLEDVEVPKFETNFVKKPVLFEHFEALNGITKDIKDGSLITNRCPLRLLGLNESCSLRMFSIVKNVNGEEKKFYILQTSPSRKSWSSLAAYKIGIGLEATIAEDISSYVTYRYNKFTVRNSKSSIIDIHYSAQIDIFDGVGDPVEIKALNFKKLNGTKELPLEFAWKTLLQCKIGKTDKLLLGFNTYPETNEILVKSFMVPDVYVGRVKTAVDLGLTRMKENLTKIINEYQTKYDGKIIRVEKCAMNENKDFFTFIVMDKLDCL</sequence>
<evidence type="ECO:0000313" key="2">
    <source>
        <dbReference type="WBParaSite" id="ES5_v2.g489.t1"/>
    </source>
</evidence>
<proteinExistence type="predicted"/>
<dbReference type="WBParaSite" id="ES5_v2.g489.t1">
    <property type="protein sequence ID" value="ES5_v2.g489.t1"/>
    <property type="gene ID" value="ES5_v2.g489"/>
</dbReference>
<accession>A0AC34GNK6</accession>
<dbReference type="Proteomes" id="UP000887579">
    <property type="component" value="Unplaced"/>
</dbReference>